<gene>
    <name evidence="2" type="ORF">KFZ73_14470</name>
</gene>
<dbReference type="Proteomes" id="UP000676853">
    <property type="component" value="Unassembled WGS sequence"/>
</dbReference>
<protein>
    <submittedName>
        <fullName evidence="2">Uncharacterized protein</fullName>
    </submittedName>
</protein>
<evidence type="ECO:0000313" key="3">
    <source>
        <dbReference type="Proteomes" id="UP000676853"/>
    </source>
</evidence>
<reference evidence="2 3" key="1">
    <citation type="submission" date="2021-04" db="EMBL/GenBank/DDBJ databases">
        <title>Whole genome sequence analysis of a thiophenic sulfur metabolizing bacteria.</title>
        <authorList>
            <person name="Akhtar N."/>
            <person name="Akram J."/>
            <person name="Aslam A."/>
        </authorList>
    </citation>
    <scope>NUCLEOTIDE SEQUENCE [LARGE SCALE GENOMIC DNA]</scope>
    <source>
        <strain evidence="2 3">3OW</strain>
    </source>
</reference>
<proteinExistence type="predicted"/>
<evidence type="ECO:0000313" key="2">
    <source>
        <dbReference type="EMBL" id="MBS4102438.1"/>
    </source>
</evidence>
<feature type="region of interest" description="Disordered" evidence="1">
    <location>
        <begin position="25"/>
        <end position="45"/>
    </location>
</feature>
<name>A0ABS5NET1_TSUPA</name>
<dbReference type="RefSeq" id="WP_212554156.1">
    <property type="nucleotide sequence ID" value="NZ_JAGXOE010000034.1"/>
</dbReference>
<organism evidence="2 3">
    <name type="scientific">Tsukamurella paurometabola</name>
    <name type="common">Corynebacterium paurometabolum</name>
    <dbReference type="NCBI Taxonomy" id="2061"/>
    <lineage>
        <taxon>Bacteria</taxon>
        <taxon>Bacillati</taxon>
        <taxon>Actinomycetota</taxon>
        <taxon>Actinomycetes</taxon>
        <taxon>Mycobacteriales</taxon>
        <taxon>Tsukamurellaceae</taxon>
        <taxon>Tsukamurella</taxon>
    </lineage>
</organism>
<evidence type="ECO:0000256" key="1">
    <source>
        <dbReference type="SAM" id="MobiDB-lite"/>
    </source>
</evidence>
<dbReference type="EMBL" id="JAGXOE010000034">
    <property type="protein sequence ID" value="MBS4102438.1"/>
    <property type="molecule type" value="Genomic_DNA"/>
</dbReference>
<comment type="caution">
    <text evidence="2">The sequence shown here is derived from an EMBL/GenBank/DDBJ whole genome shotgun (WGS) entry which is preliminary data.</text>
</comment>
<keyword evidence="3" id="KW-1185">Reference proteome</keyword>
<accession>A0ABS5NET1</accession>
<sequence>MGIDLIREGVEKLRGVTPGRWSIHDRGNGLEVHAPNTADAYDPNGTHSISEDDVYDNRFSPWSTANAEFIVWARNNMKEILEMAEDRARRG</sequence>